<dbReference type="InterPro" id="IPR038094">
    <property type="entry name" value="Desulfoferrodoxin_N_sf"/>
</dbReference>
<dbReference type="Proteomes" id="UP000319976">
    <property type="component" value="Chromosome"/>
</dbReference>
<protein>
    <recommendedName>
        <fullName evidence="3">Desulfoferrodoxin N-terminal domain-containing protein</fullName>
    </recommendedName>
</protein>
<evidence type="ECO:0000313" key="1">
    <source>
        <dbReference type="EMBL" id="QDT65562.1"/>
    </source>
</evidence>
<gene>
    <name evidence="1" type="ORF">V22_28170</name>
</gene>
<dbReference type="Gene3D" id="2.20.28.100">
    <property type="entry name" value="Desulphoferrodoxin, N-terminal domain"/>
    <property type="match status" value="1"/>
</dbReference>
<name>A0A517TB13_9PLAN</name>
<dbReference type="KEGG" id="chya:V22_28170"/>
<dbReference type="EMBL" id="CP036316">
    <property type="protein sequence ID" value="QDT65562.1"/>
    <property type="molecule type" value="Genomic_DNA"/>
</dbReference>
<proteinExistence type="predicted"/>
<dbReference type="SUPFAM" id="SSF57802">
    <property type="entry name" value="Rubredoxin-like"/>
    <property type="match status" value="1"/>
</dbReference>
<dbReference type="AlphaFoldDB" id="A0A517TB13"/>
<keyword evidence="2" id="KW-1185">Reference proteome</keyword>
<accession>A0A517TB13</accession>
<reference evidence="1 2" key="1">
    <citation type="submission" date="2019-02" db="EMBL/GenBank/DDBJ databases">
        <title>Deep-cultivation of Planctomycetes and their phenomic and genomic characterization uncovers novel biology.</title>
        <authorList>
            <person name="Wiegand S."/>
            <person name="Jogler M."/>
            <person name="Boedeker C."/>
            <person name="Pinto D."/>
            <person name="Vollmers J."/>
            <person name="Rivas-Marin E."/>
            <person name="Kohn T."/>
            <person name="Peeters S.H."/>
            <person name="Heuer A."/>
            <person name="Rast P."/>
            <person name="Oberbeckmann S."/>
            <person name="Bunk B."/>
            <person name="Jeske O."/>
            <person name="Meyerdierks A."/>
            <person name="Storesund J.E."/>
            <person name="Kallscheuer N."/>
            <person name="Luecker S."/>
            <person name="Lage O.M."/>
            <person name="Pohl T."/>
            <person name="Merkel B.J."/>
            <person name="Hornburger P."/>
            <person name="Mueller R.-W."/>
            <person name="Bruemmer F."/>
            <person name="Labrenz M."/>
            <person name="Spormann A.M."/>
            <person name="Op den Camp H."/>
            <person name="Overmann J."/>
            <person name="Amann R."/>
            <person name="Jetten M.S.M."/>
            <person name="Mascher T."/>
            <person name="Medema M.H."/>
            <person name="Devos D.P."/>
            <person name="Kaster A.-K."/>
            <person name="Ovreas L."/>
            <person name="Rohde M."/>
            <person name="Galperin M.Y."/>
            <person name="Jogler C."/>
        </authorList>
    </citation>
    <scope>NUCLEOTIDE SEQUENCE [LARGE SCALE GENOMIC DNA]</scope>
    <source>
        <strain evidence="1 2">V22</strain>
    </source>
</reference>
<sequence length="83" mass="9472">MLDSARTRKEGVMTTHHADIYHCQKCGHVIAREHVDQTPVCCGETMVLAVSDLVYKDNRDDVGTVDEVVDKSHEKREFSHNEF</sequence>
<organism evidence="1 2">
    <name type="scientific">Calycomorphotria hydatis</name>
    <dbReference type="NCBI Taxonomy" id="2528027"/>
    <lineage>
        <taxon>Bacteria</taxon>
        <taxon>Pseudomonadati</taxon>
        <taxon>Planctomycetota</taxon>
        <taxon>Planctomycetia</taxon>
        <taxon>Planctomycetales</taxon>
        <taxon>Planctomycetaceae</taxon>
        <taxon>Calycomorphotria</taxon>
    </lineage>
</organism>
<evidence type="ECO:0008006" key="3">
    <source>
        <dbReference type="Google" id="ProtNLM"/>
    </source>
</evidence>
<evidence type="ECO:0000313" key="2">
    <source>
        <dbReference type="Proteomes" id="UP000319976"/>
    </source>
</evidence>